<dbReference type="GO" id="GO:0003676">
    <property type="term" value="F:nucleic acid binding"/>
    <property type="evidence" value="ECO:0007669"/>
    <property type="project" value="InterPro"/>
</dbReference>
<keyword evidence="2" id="KW-0690">Ribosome biogenesis</keyword>
<organism evidence="10 11">
    <name type="scientific">Cryomyces minteri</name>
    <dbReference type="NCBI Taxonomy" id="331657"/>
    <lineage>
        <taxon>Eukaryota</taxon>
        <taxon>Fungi</taxon>
        <taxon>Dikarya</taxon>
        <taxon>Ascomycota</taxon>
        <taxon>Pezizomycotina</taxon>
        <taxon>Dothideomycetes</taxon>
        <taxon>Dothideomycetes incertae sedis</taxon>
        <taxon>Cryomyces</taxon>
    </lineage>
</organism>
<dbReference type="PANTHER" id="PTHR23149">
    <property type="entry name" value="G PATCH DOMAIN CONTAINING PROTEIN"/>
    <property type="match status" value="1"/>
</dbReference>
<comment type="function">
    <text evidence="7">Involved in rRNA-processing at A0, A1 and A2 sites and negatively regulates telomerase.</text>
</comment>
<keyword evidence="11" id="KW-1185">Reference proteome</keyword>
<sequence length="399" mass="43921">MGLSGPKNRTKISRDPNNTNWSRDTEGFGQKILKSQGWTPGQFLGAENAPHASHYSAANASHIRVLLKDDNLGLGASRRKDNAETFGLSVFQGLLGRLNGKSDAELEREQKVQRDRDLALYQGQRWGLKNFVSGGLLVGDKIEVSMKVAVKESQSISTQKPDAEGAKTEGVVIAGARMSKKRSAPEDSELDVEAEARTLKRKKGKSDLRSEIDLSDPIHTQEEAEKPRKRKRREADQMQTSADDASAESAKPPKKNKRKGSDEGLEAVIEGVESAFPGTSTTSTSASTSSDEKADKRRRKLEKRALKGERRLKKEKRRKDRADKASRDTTIELTSAEGTILEISDTANSVSQQPLAPPMPAATVSFAGGRHAVRQRYIQQKRMASMNPQALKEIFMIKT</sequence>
<dbReference type="Pfam" id="PF01585">
    <property type="entry name" value="G-patch"/>
    <property type="match status" value="1"/>
</dbReference>
<protein>
    <recommendedName>
        <fullName evidence="6">PinX1-related protein 1</fullName>
    </recommendedName>
</protein>
<evidence type="ECO:0000256" key="8">
    <source>
        <dbReference type="SAM" id="MobiDB-lite"/>
    </source>
</evidence>
<keyword evidence="4" id="KW-0539">Nucleus</keyword>
<comment type="subcellular location">
    <subcellularLocation>
        <location evidence="1">Nucleus</location>
        <location evidence="1">Nucleolus</location>
    </subcellularLocation>
</comment>
<dbReference type="Proteomes" id="UP000308768">
    <property type="component" value="Unassembled WGS sequence"/>
</dbReference>
<dbReference type="EMBL" id="NAJN01000340">
    <property type="protein sequence ID" value="TKA74691.1"/>
    <property type="molecule type" value="Genomic_DNA"/>
</dbReference>
<comment type="similarity">
    <text evidence="5">Belongs to the PINX1 family.</text>
</comment>
<reference evidence="10 11" key="1">
    <citation type="submission" date="2017-03" db="EMBL/GenBank/DDBJ databases">
        <title>Genomes of endolithic fungi from Antarctica.</title>
        <authorList>
            <person name="Coleine C."/>
            <person name="Masonjones S."/>
            <person name="Stajich J.E."/>
        </authorList>
    </citation>
    <scope>NUCLEOTIDE SEQUENCE [LARGE SCALE GENOMIC DNA]</scope>
    <source>
        <strain evidence="10 11">CCFEE 5187</strain>
    </source>
</reference>
<dbReference type="GO" id="GO:0005730">
    <property type="term" value="C:nucleolus"/>
    <property type="evidence" value="ECO:0007669"/>
    <property type="project" value="UniProtKB-SubCell"/>
</dbReference>
<dbReference type="AlphaFoldDB" id="A0A4U0XET1"/>
<evidence type="ECO:0000256" key="5">
    <source>
        <dbReference type="ARBA" id="ARBA00038007"/>
    </source>
</evidence>
<feature type="region of interest" description="Disordered" evidence="8">
    <location>
        <begin position="152"/>
        <end position="171"/>
    </location>
</feature>
<dbReference type="SMART" id="SM00443">
    <property type="entry name" value="G_patch"/>
    <property type="match status" value="1"/>
</dbReference>
<keyword evidence="3" id="KW-0698">rRNA processing</keyword>
<dbReference type="OrthoDB" id="29523at2759"/>
<dbReference type="STRING" id="331657.A0A4U0XET1"/>
<gene>
    <name evidence="10" type="ORF">B0A49_04272</name>
</gene>
<dbReference type="PANTHER" id="PTHR23149:SF31">
    <property type="entry name" value="PROTEIN PXR1"/>
    <property type="match status" value="1"/>
</dbReference>
<feature type="compositionally biased region" description="Basic and acidic residues" evidence="8">
    <location>
        <begin position="320"/>
        <end position="330"/>
    </location>
</feature>
<evidence type="ECO:0000256" key="4">
    <source>
        <dbReference type="ARBA" id="ARBA00023242"/>
    </source>
</evidence>
<feature type="region of interest" description="Disordered" evidence="8">
    <location>
        <begin position="1"/>
        <end position="26"/>
    </location>
</feature>
<accession>A0A4U0XET1</accession>
<evidence type="ECO:0000313" key="10">
    <source>
        <dbReference type="EMBL" id="TKA74691.1"/>
    </source>
</evidence>
<dbReference type="GO" id="GO:0006364">
    <property type="term" value="P:rRNA processing"/>
    <property type="evidence" value="ECO:0007669"/>
    <property type="project" value="UniProtKB-KW"/>
</dbReference>
<name>A0A4U0XET1_9PEZI</name>
<evidence type="ECO:0000256" key="6">
    <source>
        <dbReference type="ARBA" id="ARBA00041961"/>
    </source>
</evidence>
<feature type="domain" description="G-patch" evidence="9">
    <location>
        <begin position="25"/>
        <end position="79"/>
    </location>
</feature>
<feature type="compositionally biased region" description="Low complexity" evidence="8">
    <location>
        <begin position="279"/>
        <end position="289"/>
    </location>
</feature>
<dbReference type="InterPro" id="IPR000467">
    <property type="entry name" value="G_patch_dom"/>
</dbReference>
<proteinExistence type="inferred from homology"/>
<evidence type="ECO:0000256" key="2">
    <source>
        <dbReference type="ARBA" id="ARBA00022517"/>
    </source>
</evidence>
<dbReference type="InterPro" id="IPR050656">
    <property type="entry name" value="PINX1"/>
</dbReference>
<evidence type="ECO:0000259" key="9">
    <source>
        <dbReference type="PROSITE" id="PS50174"/>
    </source>
</evidence>
<comment type="caution">
    <text evidence="10">The sequence shown here is derived from an EMBL/GenBank/DDBJ whole genome shotgun (WGS) entry which is preliminary data.</text>
</comment>
<feature type="compositionally biased region" description="Basic residues" evidence="8">
    <location>
        <begin position="310"/>
        <end position="319"/>
    </location>
</feature>
<evidence type="ECO:0000256" key="1">
    <source>
        <dbReference type="ARBA" id="ARBA00004604"/>
    </source>
</evidence>
<evidence type="ECO:0000256" key="3">
    <source>
        <dbReference type="ARBA" id="ARBA00022552"/>
    </source>
</evidence>
<evidence type="ECO:0000256" key="7">
    <source>
        <dbReference type="ARBA" id="ARBA00043878"/>
    </source>
</evidence>
<dbReference type="PROSITE" id="PS50174">
    <property type="entry name" value="G_PATCH"/>
    <property type="match status" value="1"/>
</dbReference>
<evidence type="ECO:0000313" key="11">
    <source>
        <dbReference type="Proteomes" id="UP000308768"/>
    </source>
</evidence>
<feature type="region of interest" description="Disordered" evidence="8">
    <location>
        <begin position="176"/>
        <end position="330"/>
    </location>
</feature>